<proteinExistence type="predicted"/>
<evidence type="ECO:0000313" key="2">
    <source>
        <dbReference type="Proteomes" id="UP000636709"/>
    </source>
</evidence>
<keyword evidence="2" id="KW-1185">Reference proteome</keyword>
<accession>A0A835FHL3</accession>
<evidence type="ECO:0000313" key="1">
    <source>
        <dbReference type="EMBL" id="KAF8753130.1"/>
    </source>
</evidence>
<dbReference type="AlphaFoldDB" id="A0A835FHL3"/>
<dbReference type="EMBL" id="JACEFO010000910">
    <property type="protein sequence ID" value="KAF8753130.1"/>
    <property type="molecule type" value="Genomic_DNA"/>
</dbReference>
<name>A0A835FHL3_9POAL</name>
<dbReference type="Proteomes" id="UP000636709">
    <property type="component" value="Unassembled WGS sequence"/>
</dbReference>
<protein>
    <submittedName>
        <fullName evidence="1">Uncharacterized protein</fullName>
    </submittedName>
</protein>
<gene>
    <name evidence="1" type="ORF">HU200_011786</name>
</gene>
<dbReference type="OrthoDB" id="694715at2759"/>
<organism evidence="1 2">
    <name type="scientific">Digitaria exilis</name>
    <dbReference type="NCBI Taxonomy" id="1010633"/>
    <lineage>
        <taxon>Eukaryota</taxon>
        <taxon>Viridiplantae</taxon>
        <taxon>Streptophyta</taxon>
        <taxon>Embryophyta</taxon>
        <taxon>Tracheophyta</taxon>
        <taxon>Spermatophyta</taxon>
        <taxon>Magnoliopsida</taxon>
        <taxon>Liliopsida</taxon>
        <taxon>Poales</taxon>
        <taxon>Poaceae</taxon>
        <taxon>PACMAD clade</taxon>
        <taxon>Panicoideae</taxon>
        <taxon>Panicodae</taxon>
        <taxon>Paniceae</taxon>
        <taxon>Anthephorinae</taxon>
        <taxon>Digitaria</taxon>
    </lineage>
</organism>
<reference evidence="1" key="1">
    <citation type="submission" date="2020-07" db="EMBL/GenBank/DDBJ databases">
        <title>Genome sequence and genetic diversity analysis of an under-domesticated orphan crop, white fonio (Digitaria exilis).</title>
        <authorList>
            <person name="Bennetzen J.L."/>
            <person name="Chen S."/>
            <person name="Ma X."/>
            <person name="Wang X."/>
            <person name="Yssel A.E.J."/>
            <person name="Chaluvadi S.R."/>
            <person name="Johnson M."/>
            <person name="Gangashetty P."/>
            <person name="Hamidou F."/>
            <person name="Sanogo M.D."/>
            <person name="Zwaenepoel A."/>
            <person name="Wallace J."/>
            <person name="Van De Peer Y."/>
            <person name="Van Deynze A."/>
        </authorList>
    </citation>
    <scope>NUCLEOTIDE SEQUENCE</scope>
    <source>
        <tissue evidence="1">Leaves</tissue>
    </source>
</reference>
<comment type="caution">
    <text evidence="1">The sequence shown here is derived from an EMBL/GenBank/DDBJ whole genome shotgun (WGS) entry which is preliminary data.</text>
</comment>
<sequence length="63" mass="6971">MPPLGGRKVTLKLCTWSIFKGFQSCYCCQNQKPQVLCYSSRDECQSVCPTCNPICPHASSPIS</sequence>